<evidence type="ECO:0000313" key="3">
    <source>
        <dbReference type="Proteomes" id="UP000515856"/>
    </source>
</evidence>
<dbReference type="AlphaFoldDB" id="A0A7G9GPD0"/>
<dbReference type="Proteomes" id="UP000515856">
    <property type="component" value="Chromosome"/>
</dbReference>
<dbReference type="Gene3D" id="3.40.50.1390">
    <property type="entry name" value="Resolvase, N-terminal catalytic domain"/>
    <property type="match status" value="1"/>
</dbReference>
<dbReference type="GO" id="GO:0003677">
    <property type="term" value="F:DNA binding"/>
    <property type="evidence" value="ECO:0007669"/>
    <property type="project" value="InterPro"/>
</dbReference>
<keyword evidence="3" id="KW-1185">Reference proteome</keyword>
<dbReference type="Pfam" id="PF00239">
    <property type="entry name" value="Resolvase"/>
    <property type="match status" value="1"/>
</dbReference>
<evidence type="ECO:0000313" key="2">
    <source>
        <dbReference type="EMBL" id="QNM12662.1"/>
    </source>
</evidence>
<accession>A0A7G9GPD0</accession>
<organism evidence="2 3">
    <name type="scientific">[Eubacterium] hominis</name>
    <dbReference type="NCBI Taxonomy" id="2764325"/>
    <lineage>
        <taxon>Bacteria</taxon>
        <taxon>Bacillati</taxon>
        <taxon>Bacillota</taxon>
        <taxon>Erysipelotrichia</taxon>
        <taxon>Erysipelotrichales</taxon>
        <taxon>Erysipelotrichaceae</taxon>
        <taxon>Amedibacillus</taxon>
    </lineage>
</organism>
<evidence type="ECO:0000259" key="1">
    <source>
        <dbReference type="Pfam" id="PF00239"/>
    </source>
</evidence>
<proteinExistence type="predicted"/>
<sequence length="188" mass="22759">MEYFYAYLPEKQQHDEVLNSLQISKKQIFIDKSNDYKNWKHLMKDVKQDDTVYIPSIEMFANEETDLRQKLETINNMNVQLFSLDQRSIDAKLLLDFMDFLNQSRKRKAKELQRVGIEKALEKKHKGEGNFGRPRIHRPDDFEEQLDRIFNKEMTHEDYREELGMKRSTYYKLVHEYKLKLDKEEGKS</sequence>
<name>A0A7G9GPD0_9FIRM</name>
<protein>
    <submittedName>
        <fullName evidence="2">Recombinase family protein</fullName>
    </submittedName>
</protein>
<dbReference type="SUPFAM" id="SSF53041">
    <property type="entry name" value="Resolvase-like"/>
    <property type="match status" value="1"/>
</dbReference>
<dbReference type="EMBL" id="CP060636">
    <property type="protein sequence ID" value="QNM12662.1"/>
    <property type="molecule type" value="Genomic_DNA"/>
</dbReference>
<gene>
    <name evidence="2" type="ORF">H9Q80_01525</name>
</gene>
<dbReference type="InterPro" id="IPR006119">
    <property type="entry name" value="Resolv_N"/>
</dbReference>
<dbReference type="InterPro" id="IPR036162">
    <property type="entry name" value="Resolvase-like_N_sf"/>
</dbReference>
<dbReference type="GO" id="GO:0000150">
    <property type="term" value="F:DNA strand exchange activity"/>
    <property type="evidence" value="ECO:0007669"/>
    <property type="project" value="InterPro"/>
</dbReference>
<dbReference type="RefSeq" id="WP_117536305.1">
    <property type="nucleotide sequence ID" value="NZ_CP060636.1"/>
</dbReference>
<dbReference type="KEGG" id="ehn:H9Q80_01525"/>
<reference evidence="2 3" key="1">
    <citation type="submission" date="2020-08" db="EMBL/GenBank/DDBJ databases">
        <authorList>
            <person name="Liu C."/>
            <person name="Sun Q."/>
        </authorList>
    </citation>
    <scope>NUCLEOTIDE SEQUENCE [LARGE SCALE GENOMIC DNA]</scope>
    <source>
        <strain evidence="2 3">NSJ-61</strain>
    </source>
</reference>
<feature type="domain" description="Resolvase/invertase-type recombinase catalytic" evidence="1">
    <location>
        <begin position="27"/>
        <end position="123"/>
    </location>
</feature>